<comment type="caution">
    <text evidence="1">The sequence shown here is derived from an EMBL/GenBank/DDBJ whole genome shotgun (WGS) entry which is preliminary data.</text>
</comment>
<dbReference type="PROSITE" id="PS51257">
    <property type="entry name" value="PROKAR_LIPOPROTEIN"/>
    <property type="match status" value="1"/>
</dbReference>
<keyword evidence="2" id="KW-1185">Reference proteome</keyword>
<dbReference type="Pfam" id="PF03843">
    <property type="entry name" value="Slp"/>
    <property type="match status" value="1"/>
</dbReference>
<dbReference type="PANTHER" id="PTHR37530:SF1">
    <property type="entry name" value="OUTER MEMBRANE PROTEIN SLP"/>
    <property type="match status" value="1"/>
</dbReference>
<dbReference type="EMBL" id="BSST01000001">
    <property type="protein sequence ID" value="GLX77072.1"/>
    <property type="molecule type" value="Genomic_DNA"/>
</dbReference>
<accession>A0ABQ6GR67</accession>
<sequence>MLKKLIGLSVVALFTTACVHIPESVRVDESTPLTEFYQVRDNAKLHLGEMARWGGVIAKVENHANNTMLEVVNFELKSSTRPSVKDETQGRFRIYYHGLLDPVIYKEGRSITALGKVAPSEQGVIGEHEYLYPVLNASAVHLWKKVQKVDAYVFHQPFWYTPSLWYYPRPYYGGRYYYAQPNVKAKAKAKK</sequence>
<organism evidence="1 2">
    <name type="scientific">Thalassotalea insulae</name>
    <dbReference type="NCBI Taxonomy" id="2056778"/>
    <lineage>
        <taxon>Bacteria</taxon>
        <taxon>Pseudomonadati</taxon>
        <taxon>Pseudomonadota</taxon>
        <taxon>Gammaproteobacteria</taxon>
        <taxon>Alteromonadales</taxon>
        <taxon>Colwelliaceae</taxon>
        <taxon>Thalassotalea</taxon>
    </lineage>
</organism>
<gene>
    <name evidence="1" type="ORF">tinsulaeT_04120</name>
</gene>
<evidence type="ECO:0000313" key="1">
    <source>
        <dbReference type="EMBL" id="GLX77072.1"/>
    </source>
</evidence>
<dbReference type="RefSeq" id="WP_284242902.1">
    <property type="nucleotide sequence ID" value="NZ_BSST01000001.1"/>
</dbReference>
<reference evidence="1 2" key="1">
    <citation type="submission" date="2023-03" db="EMBL/GenBank/DDBJ databases">
        <title>Draft genome sequence of Thalassotalea insulae KCTC 62186T.</title>
        <authorList>
            <person name="Sawabe T."/>
        </authorList>
    </citation>
    <scope>NUCLEOTIDE SEQUENCE [LARGE SCALE GENOMIC DNA]</scope>
    <source>
        <strain evidence="1 2">KCTC 62186</strain>
    </source>
</reference>
<name>A0ABQ6GR67_9GAMM</name>
<keyword evidence="1" id="KW-0449">Lipoprotein</keyword>
<dbReference type="PIRSF" id="PIRSF004982">
    <property type="entry name" value="SlP"/>
    <property type="match status" value="1"/>
</dbReference>
<protein>
    <submittedName>
        <fullName evidence="1">Starvation lipoprotein Slp</fullName>
    </submittedName>
</protein>
<dbReference type="PANTHER" id="PTHR37530">
    <property type="entry name" value="OUTER MEMBRANE PROTEIN SLP"/>
    <property type="match status" value="1"/>
</dbReference>
<dbReference type="InterPro" id="IPR004658">
    <property type="entry name" value="OMP_Slp"/>
</dbReference>
<proteinExistence type="predicted"/>
<dbReference type="Proteomes" id="UP001157186">
    <property type="component" value="Unassembled WGS sequence"/>
</dbReference>
<evidence type="ECO:0000313" key="2">
    <source>
        <dbReference type="Proteomes" id="UP001157186"/>
    </source>
</evidence>
<dbReference type="NCBIfam" id="TIGR00752">
    <property type="entry name" value="slp"/>
    <property type="match status" value="1"/>
</dbReference>